<dbReference type="Gene3D" id="3.20.20.190">
    <property type="entry name" value="Phosphatidylinositol (PI) phosphodiesterase"/>
    <property type="match status" value="1"/>
</dbReference>
<dbReference type="InterPro" id="IPR017946">
    <property type="entry name" value="PLC-like_Pdiesterase_TIM-brl"/>
</dbReference>
<dbReference type="PROSITE" id="PS50007">
    <property type="entry name" value="PIPLC_X_DOMAIN"/>
    <property type="match status" value="1"/>
</dbReference>
<dbReference type="AlphaFoldDB" id="A0A381PCK3"/>
<organism evidence="2">
    <name type="scientific">marine metagenome</name>
    <dbReference type="NCBI Taxonomy" id="408172"/>
    <lineage>
        <taxon>unclassified sequences</taxon>
        <taxon>metagenomes</taxon>
        <taxon>ecological metagenomes</taxon>
    </lineage>
</organism>
<dbReference type="CDD" id="cd08556">
    <property type="entry name" value="GDPD"/>
    <property type="match status" value="1"/>
</dbReference>
<accession>A0A381PCK3</accession>
<sequence length="242" mass="26040">MTGMPPRIVPLRSPPLLFAHRGGRAHAPENTLEAFRRAVDLGATGLESDVWLTSDGQPVLDHDGRVGRGLRRSSLSSHRRDELPGHIPSLADLYEAIPAVADGTVQVCLDVLDVAAAAPVVSMVAAADRNAQLWLAHSDWRVLLEWRGLDDAVRLVDSTRLNRITEGPERRAADLAAAGVSAVNLHASEWSGGLCTLFHRFGLECFGWDAQHAHQITTLLGQGLDGIFGDHVDRLVAVAAQA</sequence>
<dbReference type="Pfam" id="PF03009">
    <property type="entry name" value="GDPD"/>
    <property type="match status" value="1"/>
</dbReference>
<dbReference type="PANTHER" id="PTHR46211">
    <property type="entry name" value="GLYCEROPHOSPHORYL DIESTER PHOSPHODIESTERASE"/>
    <property type="match status" value="1"/>
</dbReference>
<protein>
    <recommendedName>
        <fullName evidence="1">GP-PDE domain-containing protein</fullName>
    </recommendedName>
</protein>
<evidence type="ECO:0000259" key="1">
    <source>
        <dbReference type="PROSITE" id="PS51704"/>
    </source>
</evidence>
<proteinExistence type="predicted"/>
<dbReference type="GO" id="GO:0008081">
    <property type="term" value="F:phosphoric diester hydrolase activity"/>
    <property type="evidence" value="ECO:0007669"/>
    <property type="project" value="InterPro"/>
</dbReference>
<dbReference type="EMBL" id="UINC01000940">
    <property type="protein sequence ID" value="SUZ64715.1"/>
    <property type="molecule type" value="Genomic_DNA"/>
</dbReference>
<feature type="domain" description="GP-PDE" evidence="1">
    <location>
        <begin position="15"/>
        <end position="239"/>
    </location>
</feature>
<evidence type="ECO:0000313" key="2">
    <source>
        <dbReference type="EMBL" id="SUZ64715.1"/>
    </source>
</evidence>
<dbReference type="PANTHER" id="PTHR46211:SF14">
    <property type="entry name" value="GLYCEROPHOSPHODIESTER PHOSPHODIESTERASE"/>
    <property type="match status" value="1"/>
</dbReference>
<dbReference type="GO" id="GO:0006629">
    <property type="term" value="P:lipid metabolic process"/>
    <property type="evidence" value="ECO:0007669"/>
    <property type="project" value="InterPro"/>
</dbReference>
<dbReference type="SUPFAM" id="SSF51695">
    <property type="entry name" value="PLC-like phosphodiesterases"/>
    <property type="match status" value="1"/>
</dbReference>
<name>A0A381PCK3_9ZZZZ</name>
<gene>
    <name evidence="2" type="ORF">METZ01_LOCUS17569</name>
</gene>
<dbReference type="InterPro" id="IPR030395">
    <property type="entry name" value="GP_PDE_dom"/>
</dbReference>
<reference evidence="2" key="1">
    <citation type="submission" date="2018-05" db="EMBL/GenBank/DDBJ databases">
        <authorList>
            <person name="Lanie J.A."/>
            <person name="Ng W.-L."/>
            <person name="Kazmierczak K.M."/>
            <person name="Andrzejewski T.M."/>
            <person name="Davidsen T.M."/>
            <person name="Wayne K.J."/>
            <person name="Tettelin H."/>
            <person name="Glass J.I."/>
            <person name="Rusch D."/>
            <person name="Podicherti R."/>
            <person name="Tsui H.-C.T."/>
            <person name="Winkler M.E."/>
        </authorList>
    </citation>
    <scope>NUCLEOTIDE SEQUENCE</scope>
</reference>
<dbReference type="PROSITE" id="PS51704">
    <property type="entry name" value="GP_PDE"/>
    <property type="match status" value="1"/>
</dbReference>